<reference evidence="1" key="1">
    <citation type="submission" date="2023-11" db="EMBL/GenBank/DDBJ databases">
        <authorList>
            <person name="De Vega J J."/>
            <person name="De Vega J J."/>
        </authorList>
    </citation>
    <scope>NUCLEOTIDE SEQUENCE</scope>
</reference>
<comment type="caution">
    <text evidence="1">The sequence shown here is derived from an EMBL/GenBank/DDBJ whole genome shotgun (WGS) entry which is preliminary data.</text>
</comment>
<protein>
    <submittedName>
        <fullName evidence="1">Uncharacterized protein</fullName>
    </submittedName>
</protein>
<evidence type="ECO:0000313" key="2">
    <source>
        <dbReference type="Proteomes" id="UP001295794"/>
    </source>
</evidence>
<organism evidence="1 2">
    <name type="scientific">Mycena citricolor</name>
    <dbReference type="NCBI Taxonomy" id="2018698"/>
    <lineage>
        <taxon>Eukaryota</taxon>
        <taxon>Fungi</taxon>
        <taxon>Dikarya</taxon>
        <taxon>Basidiomycota</taxon>
        <taxon>Agaricomycotina</taxon>
        <taxon>Agaricomycetes</taxon>
        <taxon>Agaricomycetidae</taxon>
        <taxon>Agaricales</taxon>
        <taxon>Marasmiineae</taxon>
        <taxon>Mycenaceae</taxon>
        <taxon>Mycena</taxon>
    </lineage>
</organism>
<gene>
    <name evidence="1" type="ORF">MYCIT1_LOCUS36343</name>
</gene>
<dbReference type="AlphaFoldDB" id="A0AAD2HWZ4"/>
<feature type="non-terminal residue" evidence="1">
    <location>
        <position position="1"/>
    </location>
</feature>
<sequence>PPTPKFAGRLRPSDQADVVICCLWPSPGRACGVNRFVHATARYGTRSVTAHTAGPSSHYRLRGVHASFQIQQQIHQFLFNCLPNLSTLQTAIDSQYKERCRGCICAAAANNVMLLICAKSIPFLVPPDVSQYEFQSGTDHRGAHHVRLYTVQRGSVAAANFVDPVPYVAELRDWNPRQSGALEPI</sequence>
<keyword evidence="2" id="KW-1185">Reference proteome</keyword>
<dbReference type="EMBL" id="CAVNYO010000471">
    <property type="protein sequence ID" value="CAK5283648.1"/>
    <property type="molecule type" value="Genomic_DNA"/>
</dbReference>
<accession>A0AAD2HWZ4</accession>
<evidence type="ECO:0000313" key="1">
    <source>
        <dbReference type="EMBL" id="CAK5283648.1"/>
    </source>
</evidence>
<proteinExistence type="predicted"/>
<name>A0AAD2HWZ4_9AGAR</name>
<dbReference type="Proteomes" id="UP001295794">
    <property type="component" value="Unassembled WGS sequence"/>
</dbReference>